<evidence type="ECO:0000256" key="2">
    <source>
        <dbReference type="ARBA" id="ARBA00012423"/>
    </source>
</evidence>
<feature type="non-terminal residue" evidence="11">
    <location>
        <position position="1"/>
    </location>
</feature>
<evidence type="ECO:0000256" key="1">
    <source>
        <dbReference type="ARBA" id="ARBA00006499"/>
    </source>
</evidence>
<proteinExistence type="inferred from homology"/>
<comment type="caution">
    <text evidence="11">The sequence shown here is derived from an EMBL/GenBank/DDBJ whole genome shotgun (WGS) entry which is preliminary data.</text>
</comment>
<feature type="domain" description="Phospholipase/carboxylesterase/thioesterase" evidence="10">
    <location>
        <begin position="2"/>
        <end position="228"/>
    </location>
</feature>
<dbReference type="GO" id="GO:0005737">
    <property type="term" value="C:cytoplasm"/>
    <property type="evidence" value="ECO:0007669"/>
    <property type="project" value="TreeGrafter"/>
</dbReference>
<dbReference type="GO" id="GO:0052689">
    <property type="term" value="F:carboxylic ester hydrolase activity"/>
    <property type="evidence" value="ECO:0007669"/>
    <property type="project" value="UniProtKB-KW"/>
</dbReference>
<comment type="function">
    <text evidence="7">Hydrolyzes fatty acids from S-acylated cysteine residues in proteins with a strong preference for palmitoylated G-alpha proteins over other acyl substrates. Mediates the deacylation of G-alpha proteins such as GPA1 in vivo, but has weak or no activity toward palmitoylated Ras proteins. Has weak lysophospholipase activity in vitro; however such activity may not exist in vivo.</text>
</comment>
<evidence type="ECO:0000256" key="4">
    <source>
        <dbReference type="ARBA" id="ARBA00022487"/>
    </source>
</evidence>
<evidence type="ECO:0000256" key="8">
    <source>
        <dbReference type="ARBA" id="ARBA00031195"/>
    </source>
</evidence>
<dbReference type="GO" id="GO:0008474">
    <property type="term" value="F:palmitoyl-(protein) hydrolase activity"/>
    <property type="evidence" value="ECO:0007669"/>
    <property type="project" value="UniProtKB-EC"/>
</dbReference>
<dbReference type="PANTHER" id="PTHR10655">
    <property type="entry name" value="LYSOPHOSPHOLIPASE-RELATED"/>
    <property type="match status" value="1"/>
</dbReference>
<dbReference type="InterPro" id="IPR003140">
    <property type="entry name" value="PLipase/COase/thioEstase"/>
</dbReference>
<dbReference type="Gene3D" id="3.40.50.1820">
    <property type="entry name" value="alpha/beta hydrolase"/>
    <property type="match status" value="1"/>
</dbReference>
<feature type="non-terminal residue" evidence="11">
    <location>
        <position position="231"/>
    </location>
</feature>
<evidence type="ECO:0000256" key="3">
    <source>
        <dbReference type="ARBA" id="ARBA00014923"/>
    </source>
</evidence>
<accession>A0AAD6YQE5</accession>
<keyword evidence="6" id="KW-0443">Lipid metabolism</keyword>
<protein>
    <recommendedName>
        <fullName evidence="3">Acyl-protein thioesterase 1</fullName>
        <ecNumber evidence="2">3.1.2.22</ecNumber>
    </recommendedName>
    <alternativeName>
        <fullName evidence="8">Palmitoyl-protein hydrolase</fullName>
    </alternativeName>
</protein>
<dbReference type="AlphaFoldDB" id="A0AAD6YQE5"/>
<dbReference type="EMBL" id="JARJCW010000004">
    <property type="protein sequence ID" value="KAJ7226059.1"/>
    <property type="molecule type" value="Genomic_DNA"/>
</dbReference>
<dbReference type="EC" id="3.1.2.22" evidence="2"/>
<dbReference type="InterPro" id="IPR029058">
    <property type="entry name" value="AB_hydrolase_fold"/>
</dbReference>
<comment type="similarity">
    <text evidence="1">Belongs to the AB hydrolase superfamily. AB hydrolase 2 family.</text>
</comment>
<keyword evidence="5" id="KW-0378">Hydrolase</keyword>
<dbReference type="InterPro" id="IPR050565">
    <property type="entry name" value="LYPA1-2/EST-like"/>
</dbReference>
<organism evidence="11 12">
    <name type="scientific">Mycena pura</name>
    <dbReference type="NCBI Taxonomy" id="153505"/>
    <lineage>
        <taxon>Eukaryota</taxon>
        <taxon>Fungi</taxon>
        <taxon>Dikarya</taxon>
        <taxon>Basidiomycota</taxon>
        <taxon>Agaricomycotina</taxon>
        <taxon>Agaricomycetes</taxon>
        <taxon>Agaricomycetidae</taxon>
        <taxon>Agaricales</taxon>
        <taxon>Marasmiineae</taxon>
        <taxon>Mycenaceae</taxon>
        <taxon>Mycena</taxon>
    </lineage>
</organism>
<evidence type="ECO:0000259" key="10">
    <source>
        <dbReference type="Pfam" id="PF02230"/>
    </source>
</evidence>
<keyword evidence="12" id="KW-1185">Reference proteome</keyword>
<reference evidence="11" key="1">
    <citation type="submission" date="2023-03" db="EMBL/GenBank/DDBJ databases">
        <title>Massive genome expansion in bonnet fungi (Mycena s.s.) driven by repeated elements and novel gene families across ecological guilds.</title>
        <authorList>
            <consortium name="Lawrence Berkeley National Laboratory"/>
            <person name="Harder C.B."/>
            <person name="Miyauchi S."/>
            <person name="Viragh M."/>
            <person name="Kuo A."/>
            <person name="Thoen E."/>
            <person name="Andreopoulos B."/>
            <person name="Lu D."/>
            <person name="Skrede I."/>
            <person name="Drula E."/>
            <person name="Henrissat B."/>
            <person name="Morin E."/>
            <person name="Kohler A."/>
            <person name="Barry K."/>
            <person name="LaButti K."/>
            <person name="Morin E."/>
            <person name="Salamov A."/>
            <person name="Lipzen A."/>
            <person name="Mereny Z."/>
            <person name="Hegedus B."/>
            <person name="Baldrian P."/>
            <person name="Stursova M."/>
            <person name="Weitz H."/>
            <person name="Taylor A."/>
            <person name="Grigoriev I.V."/>
            <person name="Nagy L.G."/>
            <person name="Martin F."/>
            <person name="Kauserud H."/>
        </authorList>
    </citation>
    <scope>NUCLEOTIDE SEQUENCE</scope>
    <source>
        <strain evidence="11">9144</strain>
    </source>
</reference>
<evidence type="ECO:0000256" key="9">
    <source>
        <dbReference type="ARBA" id="ARBA00047337"/>
    </source>
</evidence>
<dbReference type="Proteomes" id="UP001219525">
    <property type="component" value="Unassembled WGS sequence"/>
</dbReference>
<evidence type="ECO:0000256" key="5">
    <source>
        <dbReference type="ARBA" id="ARBA00022801"/>
    </source>
</evidence>
<evidence type="ECO:0000313" key="11">
    <source>
        <dbReference type="EMBL" id="KAJ7226059.1"/>
    </source>
</evidence>
<name>A0AAD6YQE5_9AGAR</name>
<dbReference type="GO" id="GO:0006631">
    <property type="term" value="P:fatty acid metabolic process"/>
    <property type="evidence" value="ECO:0007669"/>
    <property type="project" value="UniProtKB-KW"/>
</dbReference>
<evidence type="ECO:0000256" key="6">
    <source>
        <dbReference type="ARBA" id="ARBA00022832"/>
    </source>
</evidence>
<evidence type="ECO:0000313" key="12">
    <source>
        <dbReference type="Proteomes" id="UP001219525"/>
    </source>
</evidence>
<keyword evidence="4" id="KW-0719">Serine esterase</keyword>
<sequence>AAKNHSATVILVHGLGDSGRGLQPLASQLQSDGLSHCKFLLPHAPVRAIAVNGGARMPAWFNLFSFNPPSEDDEVGMLESLTSIEQLITNEVDESGTDPSRIVVGGFSQGATMSLLTGMVSARQLGGVAVLSGRLPLRDRAGNYSRLKELASSHAASVPIFWGHGTADPMISYSLSCSSIDYLTSVIGVPAAPATGEARGLTFKTYHGMLHSIGSQEVKDLAEWLNKALPS</sequence>
<comment type="catalytic activity">
    <reaction evidence="9">
        <text>S-hexadecanoyl-L-cysteinyl-[protein] + H2O = L-cysteinyl-[protein] + hexadecanoate + H(+)</text>
        <dbReference type="Rhea" id="RHEA:19233"/>
        <dbReference type="Rhea" id="RHEA-COMP:10131"/>
        <dbReference type="Rhea" id="RHEA-COMP:11032"/>
        <dbReference type="ChEBI" id="CHEBI:7896"/>
        <dbReference type="ChEBI" id="CHEBI:15377"/>
        <dbReference type="ChEBI" id="CHEBI:15378"/>
        <dbReference type="ChEBI" id="CHEBI:29950"/>
        <dbReference type="ChEBI" id="CHEBI:74151"/>
        <dbReference type="EC" id="3.1.2.22"/>
    </reaction>
</comment>
<gene>
    <name evidence="11" type="ORF">GGX14DRAFT_319444</name>
</gene>
<dbReference type="Pfam" id="PF02230">
    <property type="entry name" value="Abhydrolase_2"/>
    <property type="match status" value="1"/>
</dbReference>
<dbReference type="PANTHER" id="PTHR10655:SF17">
    <property type="entry name" value="LYSOPHOSPHOLIPASE-LIKE PROTEIN 1"/>
    <property type="match status" value="1"/>
</dbReference>
<keyword evidence="6" id="KW-0276">Fatty acid metabolism</keyword>
<evidence type="ECO:0000256" key="7">
    <source>
        <dbReference type="ARBA" id="ARBA00029392"/>
    </source>
</evidence>
<dbReference type="SUPFAM" id="SSF53474">
    <property type="entry name" value="alpha/beta-Hydrolases"/>
    <property type="match status" value="1"/>
</dbReference>